<feature type="compositionally biased region" description="Polar residues" evidence="1">
    <location>
        <begin position="1"/>
        <end position="26"/>
    </location>
</feature>
<dbReference type="OrthoDB" id="4504900at2759"/>
<keyword evidence="3" id="KW-1185">Reference proteome</keyword>
<dbReference type="Proteomes" id="UP001153618">
    <property type="component" value="Unassembled WGS sequence"/>
</dbReference>
<evidence type="ECO:0000313" key="2">
    <source>
        <dbReference type="EMBL" id="CAG7969717.1"/>
    </source>
</evidence>
<name>A0A9W4HBA6_PENOL</name>
<comment type="caution">
    <text evidence="2">The sequence shown here is derived from an EMBL/GenBank/DDBJ whole genome shotgun (WGS) entry which is preliminary data.</text>
</comment>
<evidence type="ECO:0000313" key="3">
    <source>
        <dbReference type="Proteomes" id="UP001153618"/>
    </source>
</evidence>
<proteinExistence type="predicted"/>
<protein>
    <submittedName>
        <fullName evidence="2">Uncharacterized protein</fullName>
    </submittedName>
</protein>
<reference evidence="2" key="1">
    <citation type="submission" date="2021-07" db="EMBL/GenBank/DDBJ databases">
        <authorList>
            <person name="Branca A.L. A."/>
        </authorList>
    </citation>
    <scope>NUCLEOTIDE SEQUENCE</scope>
</reference>
<dbReference type="AlphaFoldDB" id="A0A9W4HBA6"/>
<feature type="region of interest" description="Disordered" evidence="1">
    <location>
        <begin position="1"/>
        <end position="67"/>
    </location>
</feature>
<accession>A0A9W4HBA6</accession>
<sequence>MGHDSSPNHQTTSVAGGSSATPTPANNVGGGAGWGDRMWMGGKEQGAGHMDAPTGKSTMGEFLGLRDQKTRAENKYFERAEMAENDEYSMNATGDPTCASEDHSFMGHKPGGSDTLPGWNKMKEFAGGSI</sequence>
<dbReference type="EMBL" id="CAJVOS010000009">
    <property type="protein sequence ID" value="CAG7969717.1"/>
    <property type="molecule type" value="Genomic_DNA"/>
</dbReference>
<feature type="region of interest" description="Disordered" evidence="1">
    <location>
        <begin position="86"/>
        <end position="130"/>
    </location>
</feature>
<evidence type="ECO:0000256" key="1">
    <source>
        <dbReference type="SAM" id="MobiDB-lite"/>
    </source>
</evidence>
<organism evidence="2 3">
    <name type="scientific">Penicillium olsonii</name>
    <dbReference type="NCBI Taxonomy" id="99116"/>
    <lineage>
        <taxon>Eukaryota</taxon>
        <taxon>Fungi</taxon>
        <taxon>Dikarya</taxon>
        <taxon>Ascomycota</taxon>
        <taxon>Pezizomycotina</taxon>
        <taxon>Eurotiomycetes</taxon>
        <taxon>Eurotiomycetidae</taxon>
        <taxon>Eurotiales</taxon>
        <taxon>Aspergillaceae</taxon>
        <taxon>Penicillium</taxon>
    </lineage>
</organism>
<gene>
    <name evidence="2" type="ORF">POLS_LOCUS979</name>
</gene>